<gene>
    <name evidence="1" type="ORF">SLEP1_g3563</name>
</gene>
<evidence type="ECO:0000313" key="1">
    <source>
        <dbReference type="EMBL" id="GKU89426.1"/>
    </source>
</evidence>
<dbReference type="Proteomes" id="UP001054252">
    <property type="component" value="Unassembled WGS sequence"/>
</dbReference>
<proteinExistence type="predicted"/>
<sequence length="159" mass="18601">MEERPSLEFLPSFIDKIACDLIEESGIQNCNRSLRNQLGKQLAKDVWEFAEHIGRVAENEDEVIQRIDEMENRDRQAKVAMMDHVASDVKRETKIEACNRRFDWISKASDGVFEGLLCVWNSKVFKKKEVLDEDNYIGVFGLKGVEEVQRVLRRFQFIF</sequence>
<comment type="caution">
    <text evidence="1">The sequence shown here is derived from an EMBL/GenBank/DDBJ whole genome shotgun (WGS) entry which is preliminary data.</text>
</comment>
<reference evidence="1 2" key="1">
    <citation type="journal article" date="2021" name="Commun. Biol.">
        <title>The genome of Shorea leprosula (Dipterocarpaceae) highlights the ecological relevance of drought in aseasonal tropical rainforests.</title>
        <authorList>
            <person name="Ng K.K.S."/>
            <person name="Kobayashi M.J."/>
            <person name="Fawcett J.A."/>
            <person name="Hatakeyama M."/>
            <person name="Paape T."/>
            <person name="Ng C.H."/>
            <person name="Ang C.C."/>
            <person name="Tnah L.H."/>
            <person name="Lee C.T."/>
            <person name="Nishiyama T."/>
            <person name="Sese J."/>
            <person name="O'Brien M.J."/>
            <person name="Copetti D."/>
            <person name="Mohd Noor M.I."/>
            <person name="Ong R.C."/>
            <person name="Putra M."/>
            <person name="Sireger I.Z."/>
            <person name="Indrioko S."/>
            <person name="Kosugi Y."/>
            <person name="Izuno A."/>
            <person name="Isagi Y."/>
            <person name="Lee S.L."/>
            <person name="Shimizu K.K."/>
        </authorList>
    </citation>
    <scope>NUCLEOTIDE SEQUENCE [LARGE SCALE GENOMIC DNA]</scope>
    <source>
        <strain evidence="1">214</strain>
    </source>
</reference>
<organism evidence="1 2">
    <name type="scientific">Rubroshorea leprosula</name>
    <dbReference type="NCBI Taxonomy" id="152421"/>
    <lineage>
        <taxon>Eukaryota</taxon>
        <taxon>Viridiplantae</taxon>
        <taxon>Streptophyta</taxon>
        <taxon>Embryophyta</taxon>
        <taxon>Tracheophyta</taxon>
        <taxon>Spermatophyta</taxon>
        <taxon>Magnoliopsida</taxon>
        <taxon>eudicotyledons</taxon>
        <taxon>Gunneridae</taxon>
        <taxon>Pentapetalae</taxon>
        <taxon>rosids</taxon>
        <taxon>malvids</taxon>
        <taxon>Malvales</taxon>
        <taxon>Dipterocarpaceae</taxon>
        <taxon>Rubroshorea</taxon>
    </lineage>
</organism>
<dbReference type="AlphaFoldDB" id="A0AAV5HQ58"/>
<protein>
    <submittedName>
        <fullName evidence="1">Uncharacterized protein</fullName>
    </submittedName>
</protein>
<keyword evidence="2" id="KW-1185">Reference proteome</keyword>
<name>A0AAV5HQ58_9ROSI</name>
<evidence type="ECO:0000313" key="2">
    <source>
        <dbReference type="Proteomes" id="UP001054252"/>
    </source>
</evidence>
<dbReference type="EMBL" id="BPVZ01000003">
    <property type="protein sequence ID" value="GKU89426.1"/>
    <property type="molecule type" value="Genomic_DNA"/>
</dbReference>
<accession>A0AAV5HQ58</accession>